<dbReference type="STRING" id="633194.SAMN05421759_101689"/>
<dbReference type="Proteomes" id="UP000186684">
    <property type="component" value="Unassembled WGS sequence"/>
</dbReference>
<feature type="domain" description="N-acetyltransferase" evidence="2">
    <location>
        <begin position="26"/>
        <end position="183"/>
    </location>
</feature>
<dbReference type="RefSeq" id="WP_234990146.1">
    <property type="nucleotide sequence ID" value="NZ_FTOQ01000001.1"/>
</dbReference>
<proteinExistence type="predicted"/>
<dbReference type="EMBL" id="FTOQ01000001">
    <property type="protein sequence ID" value="SIS60079.1"/>
    <property type="molecule type" value="Genomic_DNA"/>
</dbReference>
<gene>
    <name evidence="3" type="ORF">SAMN05421759_101689</name>
</gene>
<evidence type="ECO:0000313" key="3">
    <source>
        <dbReference type="EMBL" id="SIS60079.1"/>
    </source>
</evidence>
<name>A0A1N7KEY2_9RHOB</name>
<dbReference type="PANTHER" id="PTHR31438">
    <property type="entry name" value="LYSINE N-ACYLTRANSFERASE C17G9.06C-RELATED"/>
    <property type="match status" value="1"/>
</dbReference>
<evidence type="ECO:0000256" key="1">
    <source>
        <dbReference type="ARBA" id="ARBA00023251"/>
    </source>
</evidence>
<organism evidence="3 4">
    <name type="scientific">Roseivivax lentus</name>
    <dbReference type="NCBI Taxonomy" id="633194"/>
    <lineage>
        <taxon>Bacteria</taxon>
        <taxon>Pseudomonadati</taxon>
        <taxon>Pseudomonadota</taxon>
        <taxon>Alphaproteobacteria</taxon>
        <taxon>Rhodobacterales</taxon>
        <taxon>Roseobacteraceae</taxon>
        <taxon>Roseivivax</taxon>
    </lineage>
</organism>
<dbReference type="Pfam" id="PF13523">
    <property type="entry name" value="Acetyltransf_8"/>
    <property type="match status" value="1"/>
</dbReference>
<dbReference type="PROSITE" id="PS51186">
    <property type="entry name" value="GNAT"/>
    <property type="match status" value="1"/>
</dbReference>
<evidence type="ECO:0000259" key="2">
    <source>
        <dbReference type="PROSITE" id="PS51186"/>
    </source>
</evidence>
<keyword evidence="3" id="KW-0808">Transferase</keyword>
<dbReference type="InterPro" id="IPR016181">
    <property type="entry name" value="Acyl_CoA_acyltransferase"/>
</dbReference>
<accession>A0A1N7KEY2</accession>
<keyword evidence="4" id="KW-1185">Reference proteome</keyword>
<dbReference type="SUPFAM" id="SSF55729">
    <property type="entry name" value="Acyl-CoA N-acyltransferases (Nat)"/>
    <property type="match status" value="1"/>
</dbReference>
<sequence>MAVRQVAPALIAPRGRRMIGSAHGTYSFQPLTHGDGGLVLRWRSMPHVREWWGPPPSEAEIVRADPRVAAWIVSRDNRPFAVMQDYTVHGWDGGHHFDTLPEGTRGIDQFIGWPDMLGLGHGTGFVGARMADLFAGGAPLIATDPHPDNRRAIAAYEKLDFRAVGPPRDTRWGPILPMIATRRGVLGRIPPGET</sequence>
<dbReference type="AlphaFoldDB" id="A0A1N7KEY2"/>
<dbReference type="PANTHER" id="PTHR31438:SF1">
    <property type="entry name" value="LYSINE N-ACYLTRANSFERASE C17G9.06C-RELATED"/>
    <property type="match status" value="1"/>
</dbReference>
<evidence type="ECO:0000313" key="4">
    <source>
        <dbReference type="Proteomes" id="UP000186684"/>
    </source>
</evidence>
<dbReference type="Gene3D" id="3.40.630.30">
    <property type="match status" value="1"/>
</dbReference>
<dbReference type="InterPro" id="IPR000182">
    <property type="entry name" value="GNAT_dom"/>
</dbReference>
<protein>
    <submittedName>
        <fullName evidence="3">Aminoglycoside 6'-N-acetyltransferase</fullName>
    </submittedName>
</protein>
<keyword evidence="1" id="KW-0046">Antibiotic resistance</keyword>
<dbReference type="GO" id="GO:0046677">
    <property type="term" value="P:response to antibiotic"/>
    <property type="evidence" value="ECO:0007669"/>
    <property type="project" value="UniProtKB-KW"/>
</dbReference>
<reference evidence="4" key="1">
    <citation type="submission" date="2017-01" db="EMBL/GenBank/DDBJ databases">
        <authorList>
            <person name="Varghese N."/>
            <person name="Submissions S."/>
        </authorList>
    </citation>
    <scope>NUCLEOTIDE SEQUENCE [LARGE SCALE GENOMIC DNA]</scope>
    <source>
        <strain evidence="4">DSM 29430</strain>
    </source>
</reference>
<dbReference type="GO" id="GO:0016410">
    <property type="term" value="F:N-acyltransferase activity"/>
    <property type="evidence" value="ECO:0007669"/>
    <property type="project" value="TreeGrafter"/>
</dbReference>